<evidence type="ECO:0000313" key="6">
    <source>
        <dbReference type="Proteomes" id="UP000516424"/>
    </source>
</evidence>
<dbReference type="GO" id="GO:0016757">
    <property type="term" value="F:glycosyltransferase activity"/>
    <property type="evidence" value="ECO:0007669"/>
    <property type="project" value="UniProtKB-KW"/>
</dbReference>
<dbReference type="AlphaFoldDB" id="A0AB33IF80"/>
<name>A0AB33IF80_ACEAC</name>
<dbReference type="PANTHER" id="PTHR43179">
    <property type="entry name" value="RHAMNOSYLTRANSFERASE WBBL"/>
    <property type="match status" value="1"/>
</dbReference>
<feature type="domain" description="Glycosyltransferase 2-like" evidence="4">
    <location>
        <begin position="7"/>
        <end position="111"/>
    </location>
</feature>
<sequence length="305" mass="33528">MSCEIWAVIVTYNPDIPLLDAGLTALAGQVDGGVIIDNGSGNADAVQALAAQHGLSFVALHENIGLAAAQNAGIRRGMDADARYILLLDQDTILADGTARNLVTFCQSLEERGIRVGAVGNFFRDSHDDCLGSVWRSHGLRLRQTRASAGKSVVAEADFIIASGSLIPVSTLRHTGLMDAGLFIDLVDVEWGLRAKSQGFRHFLHNRNIMTHTIGSGRQKMLWKNITIHSPMRDYYVIRNSILVARRRYIAVAWRIYFIRRVPFFLLGFSLFADQRRLRCSLMLRGLFNGLLGRGGKYSGGVSNA</sequence>
<dbReference type="Proteomes" id="UP000516424">
    <property type="component" value="Chromosome"/>
</dbReference>
<protein>
    <submittedName>
        <fullName evidence="5">Rhamnosyltransferase</fullName>
    </submittedName>
</protein>
<dbReference type="InterPro" id="IPR001173">
    <property type="entry name" value="Glyco_trans_2-like"/>
</dbReference>
<dbReference type="EMBL" id="AP023410">
    <property type="protein sequence ID" value="BCK76184.1"/>
    <property type="molecule type" value="Genomic_DNA"/>
</dbReference>
<dbReference type="RefSeq" id="WP_010667844.1">
    <property type="nucleotide sequence ID" value="NZ_AP023410.1"/>
</dbReference>
<dbReference type="Pfam" id="PF00535">
    <property type="entry name" value="Glycos_transf_2"/>
    <property type="match status" value="1"/>
</dbReference>
<keyword evidence="3" id="KW-0808">Transferase</keyword>
<keyword evidence="2" id="KW-0328">Glycosyltransferase</keyword>
<evidence type="ECO:0000313" key="5">
    <source>
        <dbReference type="EMBL" id="BCK76184.1"/>
    </source>
</evidence>
<dbReference type="Gene3D" id="3.90.550.10">
    <property type="entry name" value="Spore Coat Polysaccharide Biosynthesis Protein SpsA, Chain A"/>
    <property type="match status" value="1"/>
</dbReference>
<proteinExistence type="inferred from homology"/>
<gene>
    <name evidence="5" type="primary">rfbQ</name>
    <name evidence="5" type="ORF">EMQ_1790</name>
</gene>
<dbReference type="InterPro" id="IPR029044">
    <property type="entry name" value="Nucleotide-diphossugar_trans"/>
</dbReference>
<evidence type="ECO:0000256" key="3">
    <source>
        <dbReference type="ARBA" id="ARBA00022679"/>
    </source>
</evidence>
<reference evidence="5 6" key="1">
    <citation type="journal article" date="2011" name="Microbiology">
        <title>Transcriptome response to different carbon sources in Acetobacter aceti.</title>
        <authorList>
            <person name="Sakurai K."/>
            <person name="Arai H."/>
            <person name="Ishii M."/>
            <person name="Igarashi Y."/>
        </authorList>
    </citation>
    <scope>NUCLEOTIDE SEQUENCE [LARGE SCALE GENOMIC DNA]</scope>
    <source>
        <strain evidence="5 6">NBRC 14818</strain>
    </source>
</reference>
<keyword evidence="6" id="KW-1185">Reference proteome</keyword>
<comment type="similarity">
    <text evidence="1">Belongs to the glycosyltransferase 2 family.</text>
</comment>
<accession>A0AB33IF80</accession>
<evidence type="ECO:0000256" key="2">
    <source>
        <dbReference type="ARBA" id="ARBA00022676"/>
    </source>
</evidence>
<dbReference type="SUPFAM" id="SSF53448">
    <property type="entry name" value="Nucleotide-diphospho-sugar transferases"/>
    <property type="match status" value="1"/>
</dbReference>
<dbReference type="PANTHER" id="PTHR43179:SF12">
    <property type="entry name" value="GALACTOFURANOSYLTRANSFERASE GLFT2"/>
    <property type="match status" value="1"/>
</dbReference>
<evidence type="ECO:0000256" key="1">
    <source>
        <dbReference type="ARBA" id="ARBA00006739"/>
    </source>
</evidence>
<evidence type="ECO:0000259" key="4">
    <source>
        <dbReference type="Pfam" id="PF00535"/>
    </source>
</evidence>
<organism evidence="5 6">
    <name type="scientific">Acetobacter aceti NBRC 14818</name>
    <dbReference type="NCBI Taxonomy" id="887700"/>
    <lineage>
        <taxon>Bacteria</taxon>
        <taxon>Pseudomonadati</taxon>
        <taxon>Pseudomonadota</taxon>
        <taxon>Alphaproteobacteria</taxon>
        <taxon>Acetobacterales</taxon>
        <taxon>Acetobacteraceae</taxon>
        <taxon>Acetobacter</taxon>
        <taxon>Acetobacter subgen. Acetobacter</taxon>
    </lineage>
</organism>
<dbReference type="CDD" id="cd02526">
    <property type="entry name" value="GT2_RfbF_like"/>
    <property type="match status" value="1"/>
</dbReference>